<comment type="caution">
    <text evidence="1">The sequence shown here is derived from an EMBL/GenBank/DDBJ whole genome shotgun (WGS) entry which is preliminary data.</text>
</comment>
<gene>
    <name evidence="1" type="ORF">P3TCK_27929</name>
</gene>
<name>Q1Z3Z2_9GAMM</name>
<evidence type="ECO:0000313" key="2">
    <source>
        <dbReference type="Proteomes" id="UP000003789"/>
    </source>
</evidence>
<dbReference type="Proteomes" id="UP000003789">
    <property type="component" value="Unassembled WGS sequence"/>
</dbReference>
<organism evidence="1 2">
    <name type="scientific">Photobacterium profundum 3TCK</name>
    <dbReference type="NCBI Taxonomy" id="314280"/>
    <lineage>
        <taxon>Bacteria</taxon>
        <taxon>Pseudomonadati</taxon>
        <taxon>Pseudomonadota</taxon>
        <taxon>Gammaproteobacteria</taxon>
        <taxon>Vibrionales</taxon>
        <taxon>Vibrionaceae</taxon>
        <taxon>Photobacterium</taxon>
    </lineage>
</organism>
<reference evidence="1 2" key="1">
    <citation type="submission" date="2006-03" db="EMBL/GenBank/DDBJ databases">
        <authorList>
            <person name="Bartlett D.H."/>
            <person name="Valle G."/>
            <person name="Lauro F.M."/>
            <person name="Vezzi A."/>
            <person name="Simonato F."/>
            <person name="Eloe E."/>
            <person name="Vitulo N."/>
            <person name="Stratton T.K."/>
            <person name="D'angelo M."/>
            <person name="Ferriera S."/>
            <person name="Johnson J."/>
            <person name="Kravitz S."/>
            <person name="Beeson K."/>
            <person name="Sutton G."/>
            <person name="Rogers Y."/>
            <person name="Friedman R."/>
            <person name="Frazier M."/>
            <person name="Venter J.C."/>
        </authorList>
    </citation>
    <scope>NUCLEOTIDE SEQUENCE [LARGE SCALE GENOMIC DNA]</scope>
    <source>
        <strain evidence="1 2">3TCK</strain>
    </source>
</reference>
<dbReference type="AlphaFoldDB" id="Q1Z3Z2"/>
<dbReference type="EMBL" id="AAPH01000012">
    <property type="protein sequence ID" value="EAS43310.1"/>
    <property type="molecule type" value="Genomic_DNA"/>
</dbReference>
<proteinExistence type="predicted"/>
<dbReference type="HOGENOM" id="CLU_3171428_0_0_6"/>
<sequence>MPILVDNGIIDRISTSYNFLKLMIRDRHKTHNGTVFAISSIAIECSK</sequence>
<protein>
    <submittedName>
        <fullName evidence="1">Uncharacterized protein</fullName>
    </submittedName>
</protein>
<evidence type="ECO:0000313" key="1">
    <source>
        <dbReference type="EMBL" id="EAS43310.1"/>
    </source>
</evidence>
<accession>Q1Z3Z2</accession>